<keyword evidence="2" id="KW-1185">Reference proteome</keyword>
<proteinExistence type="predicted"/>
<dbReference type="Proteomes" id="UP000192980">
    <property type="component" value="Unassembled WGS sequence"/>
</dbReference>
<dbReference type="EMBL" id="FXAU01000003">
    <property type="protein sequence ID" value="SMG30472.1"/>
    <property type="molecule type" value="Genomic_DNA"/>
</dbReference>
<evidence type="ECO:0000313" key="1">
    <source>
        <dbReference type="EMBL" id="SMG30472.1"/>
    </source>
</evidence>
<name>A0A1X7JQK2_9SPHI</name>
<reference evidence="1 2" key="1">
    <citation type="submission" date="2017-04" db="EMBL/GenBank/DDBJ databases">
        <authorList>
            <person name="Afonso C.L."/>
            <person name="Miller P.J."/>
            <person name="Scott M.A."/>
            <person name="Spackman E."/>
            <person name="Goraichik I."/>
            <person name="Dimitrov K.M."/>
            <person name="Suarez D.L."/>
            <person name="Swayne D.E."/>
        </authorList>
    </citation>
    <scope>NUCLEOTIDE SEQUENCE [LARGE SCALE GENOMIC DNA]</scope>
    <source>
        <strain evidence="1 2">DSM 22418</strain>
    </source>
</reference>
<organism evidence="1 2">
    <name type="scientific">Sphingobacterium psychroaquaticum</name>
    <dbReference type="NCBI Taxonomy" id="561061"/>
    <lineage>
        <taxon>Bacteria</taxon>
        <taxon>Pseudomonadati</taxon>
        <taxon>Bacteroidota</taxon>
        <taxon>Sphingobacteriia</taxon>
        <taxon>Sphingobacteriales</taxon>
        <taxon>Sphingobacteriaceae</taxon>
        <taxon>Sphingobacterium</taxon>
    </lineage>
</organism>
<evidence type="ECO:0000313" key="2">
    <source>
        <dbReference type="Proteomes" id="UP000192980"/>
    </source>
</evidence>
<accession>A0A1X7JQK2</accession>
<protein>
    <submittedName>
        <fullName evidence="1">Uncharacterized protein</fullName>
    </submittedName>
</protein>
<dbReference type="STRING" id="561061.SAMN05660862_2036"/>
<gene>
    <name evidence="1" type="ORF">SAMN05660862_2036</name>
</gene>
<sequence length="54" mass="6106">MKKIRVTTEDGSELKINKSDIRVSKCSPRQYPFALVGVSLKDGKIILEKRSDNL</sequence>
<dbReference type="AlphaFoldDB" id="A0A1X7JQK2"/>